<dbReference type="AlphaFoldDB" id="A0A7R9IKE3"/>
<evidence type="ECO:0000256" key="8">
    <source>
        <dbReference type="ARBA" id="ARBA00022989"/>
    </source>
</evidence>
<name>A0A7R9IKE3_9NEOP</name>
<evidence type="ECO:0000256" key="6">
    <source>
        <dbReference type="ARBA" id="ARBA00022692"/>
    </source>
</evidence>
<evidence type="ECO:0000256" key="2">
    <source>
        <dbReference type="ARBA" id="ARBA00004922"/>
    </source>
</evidence>
<reference evidence="12" key="1">
    <citation type="submission" date="2020-11" db="EMBL/GenBank/DDBJ databases">
        <authorList>
            <person name="Tran Van P."/>
        </authorList>
    </citation>
    <scope>NUCLEOTIDE SEQUENCE</scope>
</reference>
<keyword evidence="9" id="KW-0472">Membrane</keyword>
<evidence type="ECO:0000256" key="10">
    <source>
        <dbReference type="RuleBase" id="RU363110"/>
    </source>
</evidence>
<dbReference type="EC" id="2.4.1.-" evidence="10"/>
<dbReference type="PANTHER" id="PTHR12413">
    <property type="entry name" value="DOLICHYL GLYCOSYLTRANSFERASE"/>
    <property type="match status" value="1"/>
</dbReference>
<comment type="similarity">
    <text evidence="3 10">Belongs to the ALG6/ALG8 glucosyltransferase family.</text>
</comment>
<dbReference type="PANTHER" id="PTHR12413:SF1">
    <property type="entry name" value="DOLICHYL PYROPHOSPHATE MAN9GLCNAC2 ALPHA-1,3-GLUCOSYLTRANSFERASE"/>
    <property type="match status" value="1"/>
</dbReference>
<dbReference type="GO" id="GO:0005789">
    <property type="term" value="C:endoplasmic reticulum membrane"/>
    <property type="evidence" value="ECO:0007669"/>
    <property type="project" value="UniProtKB-SubCell"/>
</dbReference>
<dbReference type="EMBL" id="OE003215">
    <property type="protein sequence ID" value="CAD7459884.1"/>
    <property type="molecule type" value="Genomic_DNA"/>
</dbReference>
<keyword evidence="5 10" id="KW-0808">Transferase</keyword>
<evidence type="ECO:0000256" key="4">
    <source>
        <dbReference type="ARBA" id="ARBA00022676"/>
    </source>
</evidence>
<keyword evidence="4 10" id="KW-0328">Glycosyltransferase</keyword>
<accession>A0A7R9IKE3</accession>
<gene>
    <name evidence="12" type="ORF">TTEB3V08_LOCUS7830</name>
</gene>
<feature type="compositionally biased region" description="Polar residues" evidence="11">
    <location>
        <begin position="115"/>
        <end position="127"/>
    </location>
</feature>
<evidence type="ECO:0000256" key="11">
    <source>
        <dbReference type="SAM" id="MobiDB-lite"/>
    </source>
</evidence>
<protein>
    <recommendedName>
        <fullName evidence="10">Alpha-1,3-glucosyltransferase</fullName>
        <ecNumber evidence="10">2.4.1.-</ecNumber>
    </recommendedName>
</protein>
<sequence length="204" mass="23247">MWLIVMYMHLVSIPQYAELPLPQISLDLGVVGQENVQHKYKQRNFVDPHSKPESYQSVPLCVSVPHLIGYFQSYLVTKCEVPCLRHAEICLRNATPQCCHASTKKQSRSGGIPNPTGSPSDIPLSQPNNKPPLYGDYEAQRHWMEVTYNLPLSDWYHNTTNNDLMYWGLDYPPLTAYHSYLCGWVASIECPALGIAQNCIEYFL</sequence>
<evidence type="ECO:0000256" key="1">
    <source>
        <dbReference type="ARBA" id="ARBA00004477"/>
    </source>
</evidence>
<evidence type="ECO:0000256" key="7">
    <source>
        <dbReference type="ARBA" id="ARBA00022824"/>
    </source>
</evidence>
<keyword evidence="8" id="KW-1133">Transmembrane helix</keyword>
<evidence type="ECO:0000256" key="3">
    <source>
        <dbReference type="ARBA" id="ARBA00008715"/>
    </source>
</evidence>
<organism evidence="12">
    <name type="scientific">Timema tahoe</name>
    <dbReference type="NCBI Taxonomy" id="61484"/>
    <lineage>
        <taxon>Eukaryota</taxon>
        <taxon>Metazoa</taxon>
        <taxon>Ecdysozoa</taxon>
        <taxon>Arthropoda</taxon>
        <taxon>Hexapoda</taxon>
        <taxon>Insecta</taxon>
        <taxon>Pterygota</taxon>
        <taxon>Neoptera</taxon>
        <taxon>Polyneoptera</taxon>
        <taxon>Phasmatodea</taxon>
        <taxon>Timematodea</taxon>
        <taxon>Timematoidea</taxon>
        <taxon>Timematidae</taxon>
        <taxon>Timema</taxon>
    </lineage>
</organism>
<dbReference type="GO" id="GO:0042281">
    <property type="term" value="F:dolichyl pyrophosphate Man9GlcNAc2 alpha-1,3-glucosyltransferase activity"/>
    <property type="evidence" value="ECO:0007669"/>
    <property type="project" value="TreeGrafter"/>
</dbReference>
<proteinExistence type="inferred from homology"/>
<keyword evidence="7 10" id="KW-0256">Endoplasmic reticulum</keyword>
<keyword evidence="6" id="KW-0812">Transmembrane</keyword>
<dbReference type="UniPathway" id="UPA00378"/>
<comment type="pathway">
    <text evidence="2 10">Protein modification; protein glycosylation.</text>
</comment>
<dbReference type="InterPro" id="IPR004856">
    <property type="entry name" value="Glyco_trans_ALG6/ALG8"/>
</dbReference>
<feature type="region of interest" description="Disordered" evidence="11">
    <location>
        <begin position="102"/>
        <end position="127"/>
    </location>
</feature>
<dbReference type="Pfam" id="PF03155">
    <property type="entry name" value="Alg6_Alg8"/>
    <property type="match status" value="1"/>
</dbReference>
<evidence type="ECO:0000313" key="12">
    <source>
        <dbReference type="EMBL" id="CAD7459884.1"/>
    </source>
</evidence>
<evidence type="ECO:0000256" key="5">
    <source>
        <dbReference type="ARBA" id="ARBA00022679"/>
    </source>
</evidence>
<evidence type="ECO:0000256" key="9">
    <source>
        <dbReference type="ARBA" id="ARBA00023136"/>
    </source>
</evidence>
<comment type="subcellular location">
    <subcellularLocation>
        <location evidence="1 10">Endoplasmic reticulum membrane</location>
        <topology evidence="1 10">Multi-pass membrane protein</topology>
    </subcellularLocation>
</comment>